<name>A0ABN9SI95_9DINO</name>
<dbReference type="PROSITE" id="PS52035">
    <property type="entry name" value="PEPTIDASE_M14"/>
    <property type="match status" value="1"/>
</dbReference>
<evidence type="ECO:0000256" key="5">
    <source>
        <dbReference type="ARBA" id="ARBA00022833"/>
    </source>
</evidence>
<keyword evidence="3" id="KW-0645">Protease</keyword>
<proteinExistence type="inferred from homology"/>
<comment type="caution">
    <text evidence="9">The sequence shown here is derived from an EMBL/GenBank/DDBJ whole genome shotgun (WGS) entry which is preliminary data.</text>
</comment>
<feature type="domain" description="Peptidase M14" evidence="8">
    <location>
        <begin position="1"/>
        <end position="229"/>
    </location>
</feature>
<protein>
    <recommendedName>
        <fullName evidence="8">Peptidase M14 domain-containing protein</fullName>
    </recommendedName>
</protein>
<evidence type="ECO:0000256" key="7">
    <source>
        <dbReference type="PROSITE-ProRule" id="PRU01379"/>
    </source>
</evidence>
<keyword evidence="6" id="KW-0482">Metalloprotease</keyword>
<evidence type="ECO:0000313" key="9">
    <source>
        <dbReference type="EMBL" id="CAK0831427.1"/>
    </source>
</evidence>
<dbReference type="Gene3D" id="3.40.630.10">
    <property type="entry name" value="Zn peptidases"/>
    <property type="match status" value="1"/>
</dbReference>
<gene>
    <name evidence="9" type="ORF">PCOR1329_LOCUS29748</name>
</gene>
<reference evidence="9" key="1">
    <citation type="submission" date="2023-10" db="EMBL/GenBank/DDBJ databases">
        <authorList>
            <person name="Chen Y."/>
            <person name="Shah S."/>
            <person name="Dougan E. K."/>
            <person name="Thang M."/>
            <person name="Chan C."/>
        </authorList>
    </citation>
    <scope>NUCLEOTIDE SEQUENCE [LARGE SCALE GENOMIC DNA]</scope>
</reference>
<organism evidence="9 10">
    <name type="scientific">Prorocentrum cordatum</name>
    <dbReference type="NCBI Taxonomy" id="2364126"/>
    <lineage>
        <taxon>Eukaryota</taxon>
        <taxon>Sar</taxon>
        <taxon>Alveolata</taxon>
        <taxon>Dinophyceae</taxon>
        <taxon>Prorocentrales</taxon>
        <taxon>Prorocentraceae</taxon>
        <taxon>Prorocentrum</taxon>
    </lineage>
</organism>
<dbReference type="EMBL" id="CAUYUJ010011247">
    <property type="protein sequence ID" value="CAK0831427.1"/>
    <property type="molecule type" value="Genomic_DNA"/>
</dbReference>
<evidence type="ECO:0000256" key="6">
    <source>
        <dbReference type="ARBA" id="ARBA00023049"/>
    </source>
</evidence>
<dbReference type="PANTHER" id="PTHR11705">
    <property type="entry name" value="PROTEASE FAMILY M14 CARBOXYPEPTIDASE A,B"/>
    <property type="match status" value="1"/>
</dbReference>
<dbReference type="PANTHER" id="PTHR11705:SF143">
    <property type="entry name" value="SLL0236 PROTEIN"/>
    <property type="match status" value="1"/>
</dbReference>
<evidence type="ECO:0000256" key="2">
    <source>
        <dbReference type="ARBA" id="ARBA00005988"/>
    </source>
</evidence>
<evidence type="ECO:0000256" key="4">
    <source>
        <dbReference type="ARBA" id="ARBA00022801"/>
    </source>
</evidence>
<accession>A0ABN9SI95</accession>
<evidence type="ECO:0000256" key="3">
    <source>
        <dbReference type="ARBA" id="ARBA00022670"/>
    </source>
</evidence>
<evidence type="ECO:0000313" key="10">
    <source>
        <dbReference type="Proteomes" id="UP001189429"/>
    </source>
</evidence>
<dbReference type="Pfam" id="PF00246">
    <property type="entry name" value="Peptidase_M14"/>
    <property type="match status" value="1"/>
</dbReference>
<dbReference type="Proteomes" id="UP001189429">
    <property type="component" value="Unassembled WGS sequence"/>
</dbReference>
<dbReference type="InterPro" id="IPR000834">
    <property type="entry name" value="Peptidase_M14"/>
</dbReference>
<keyword evidence="10" id="KW-1185">Reference proteome</keyword>
<dbReference type="SUPFAM" id="SSF53187">
    <property type="entry name" value="Zn-dependent exopeptidases"/>
    <property type="match status" value="1"/>
</dbReference>
<keyword evidence="4" id="KW-0378">Hydrolase</keyword>
<comment type="cofactor">
    <cofactor evidence="1">
        <name>Zn(2+)</name>
        <dbReference type="ChEBI" id="CHEBI:29105"/>
    </cofactor>
</comment>
<comment type="similarity">
    <text evidence="2 7">Belongs to the peptidase M14 family.</text>
</comment>
<evidence type="ECO:0000259" key="8">
    <source>
        <dbReference type="PROSITE" id="PS52035"/>
    </source>
</evidence>
<feature type="active site" description="Proton donor/acceptor" evidence="7">
    <location>
        <position position="192"/>
    </location>
</feature>
<dbReference type="SMART" id="SM00631">
    <property type="entry name" value="Zn_pept"/>
    <property type="match status" value="1"/>
</dbReference>
<feature type="non-terminal residue" evidence="9">
    <location>
        <position position="353"/>
    </location>
</feature>
<sequence>MVGTYLVEHCVEQQKNDPSWLAGMELVIVPIVNPDGFVYSQTADSMWRKNRATNQGSTCRGVDLNRNWEKDWNGAQSTSTNPCSEIYVGAWSHSEPETQALKSVLTEAPVSLHLDIHSYGEMILGPWSYTDVDHPDKVTVDAIGMAMHSAIQSVSGTDYIYGTGTAGGSIYLASGVAPDYSTNRGAYGYTIELPPASAWGTSGFQPDTSEILPACVEIFEAVKAMVNWFRPQAPTPAPPPTPVPPPTAAPQHMWAAIMGPCTLDGTCVESPNYPQNYGTSQACTLEIDSSVAGPIVVESFYTEPVFDYLRVNGVAYSGLSGPSGITPTADIFWSSDFIIAGSGWRLCQESGRR</sequence>
<keyword evidence="5" id="KW-0862">Zinc</keyword>
<evidence type="ECO:0000256" key="1">
    <source>
        <dbReference type="ARBA" id="ARBA00001947"/>
    </source>
</evidence>